<comment type="subcellular location">
    <subcellularLocation>
        <location evidence="1">Cell membrane</location>
        <topology evidence="1">Multi-pass membrane protein</topology>
    </subcellularLocation>
</comment>
<dbReference type="InterPro" id="IPR027417">
    <property type="entry name" value="P-loop_NTPase"/>
</dbReference>
<dbReference type="GO" id="GO:0016887">
    <property type="term" value="F:ATP hydrolysis activity"/>
    <property type="evidence" value="ECO:0007669"/>
    <property type="project" value="InterPro"/>
</dbReference>
<evidence type="ECO:0000256" key="7">
    <source>
        <dbReference type="ARBA" id="ARBA00022840"/>
    </source>
</evidence>
<keyword evidence="9 11" id="KW-0472">Membrane</keyword>
<keyword evidence="2" id="KW-0813">Transport</keyword>
<feature type="compositionally biased region" description="Basic and acidic residues" evidence="10">
    <location>
        <begin position="108"/>
        <end position="133"/>
    </location>
</feature>
<dbReference type="Pfam" id="PF02653">
    <property type="entry name" value="BPD_transp_2"/>
    <property type="match status" value="1"/>
</dbReference>
<dbReference type="GO" id="GO:0005886">
    <property type="term" value="C:plasma membrane"/>
    <property type="evidence" value="ECO:0007669"/>
    <property type="project" value="UniProtKB-SubCell"/>
</dbReference>
<keyword evidence="5" id="KW-0677">Repeat</keyword>
<feature type="domain" description="ABC transporter" evidence="12">
    <location>
        <begin position="466"/>
        <end position="707"/>
    </location>
</feature>
<dbReference type="PANTHER" id="PTHR43790:SF9">
    <property type="entry name" value="GALACTOFURANOSE TRANSPORTER ATP-BINDING PROTEIN YTFR"/>
    <property type="match status" value="1"/>
</dbReference>
<protein>
    <submittedName>
        <fullName evidence="13">ATP-binding cassette domain-containing protein</fullName>
    </submittedName>
</protein>
<dbReference type="Pfam" id="PF00005">
    <property type="entry name" value="ABC_tran"/>
    <property type="match status" value="2"/>
</dbReference>
<feature type="compositionally biased region" description="Basic residues" evidence="10">
    <location>
        <begin position="1"/>
        <end position="26"/>
    </location>
</feature>
<feature type="transmembrane region" description="Helical" evidence="11">
    <location>
        <begin position="1018"/>
        <end position="1035"/>
    </location>
</feature>
<evidence type="ECO:0000256" key="4">
    <source>
        <dbReference type="ARBA" id="ARBA00022692"/>
    </source>
</evidence>
<sequence length="1045" mass="108755">MGGRQPRRRRRQRRLPRRARGRQRHRAGADRHQGGPRGQPEGQAAERRARRHQLGPGRRAAGDVGPALPLRRHRRGHRGLRNRRGRRDPGLRERRQEAAAGGQHRRQRAELRLREPQGEEPGVRARHGVEPHLGRPRGAAQGPRLRCRTRRRRAVDLPALPLRGLDRCRGRQRGPGRRLPLRSAVRRLAVVAPDGGRVREALRVSLVTTATTPTPTERSAVLRLDGIGKSYPGVRALDGVSLELLPGRVHAILGENGAGKSTLVGVAAGSVTPDDGTIGLGGQAHRSLQPGQARAQGLAIVYQTPALAPTLTVVDAVLTLLPADRKPSRGRAIGWLTEHFATLGLAIDPQAVVGDLSQREAHLIEIAAALACEPEVLVLDEPTEALGAEETSWLFAKIAELQDRGTAIAYITHRIPEVMAIAQDLTVLRDGRVVGRGEVADFTADEIVTMIVGRSLETTFPEKPAEAGPPVLTVEGLSGAAFRDVSFEVGRGQVIGLAGVEGNGQRELLHALGGAGGAHGEVRVAGEAVSIRSHRSAAAAGIVLLPGDRLGTAMFGNLSIRENVVASALGDAMPGGWTRRAREYELTRSAIDEFAVKTATLESAVVSLSGGSQQKVLLARARLGNPRVLLVEDPTQGVDAGARVEIYACLRALADAGVAVVVLSTDAVELEGLCDRVLVLSRGAIAADLHGTEITERAIVGGALLADHADHAAPASAAKADAPEPAAPRRRWRGAALQPAALLALTVVVVLATASRDSSFLEPLNISQLLLASSVLILVGLAQLVVVITGGIDLSVGSVVALSGVVVSFFAGSAGSLGLGIVLALAAGAAVGVVNGLLVTRLEVPAVIATLVSSVAVLGLSQVMRPQPGGAAGLDALNLLGATVASVPMLLVLGLLVTAAVAHVLQRTALGRGLRAVGADPVKANRMGVPVARTRVIAMALSGALGAGAGIALFAQTGIGDANSGQSLTLASVTVIVIAGVSIFGGSGSAISVAAAALLLQVITNALAFLSWSIAWQYWVQGIFVIVAAVLPMLARRSRMRRAAA</sequence>
<dbReference type="CDD" id="cd03216">
    <property type="entry name" value="ABC_Carb_Monos_I"/>
    <property type="match status" value="1"/>
</dbReference>
<reference evidence="13 14" key="1">
    <citation type="submission" date="2019-09" db="EMBL/GenBank/DDBJ databases">
        <title>Pimelobacter sp. isolated from Paulinella.</title>
        <authorList>
            <person name="Jeong S.E."/>
        </authorList>
    </citation>
    <scope>NUCLEOTIDE SEQUENCE [LARGE SCALE GENOMIC DNA]</scope>
    <source>
        <strain evidence="13 14">Pch-N</strain>
    </source>
</reference>
<feature type="compositionally biased region" description="Basic residues" evidence="10">
    <location>
        <begin position="70"/>
        <end position="86"/>
    </location>
</feature>
<dbReference type="GO" id="GO:0022857">
    <property type="term" value="F:transmembrane transporter activity"/>
    <property type="evidence" value="ECO:0007669"/>
    <property type="project" value="InterPro"/>
</dbReference>
<name>A0A7J5E451_NOCSI</name>
<dbReference type="Proteomes" id="UP000449906">
    <property type="component" value="Unassembled WGS sequence"/>
</dbReference>
<feature type="transmembrane region" description="Helical" evidence="11">
    <location>
        <begin position="884"/>
        <end position="905"/>
    </location>
</feature>
<evidence type="ECO:0000256" key="6">
    <source>
        <dbReference type="ARBA" id="ARBA00022741"/>
    </source>
</evidence>
<evidence type="ECO:0000256" key="9">
    <source>
        <dbReference type="ARBA" id="ARBA00023136"/>
    </source>
</evidence>
<feature type="transmembrane region" description="Helical" evidence="11">
    <location>
        <begin position="936"/>
        <end position="955"/>
    </location>
</feature>
<dbReference type="GO" id="GO:0005524">
    <property type="term" value="F:ATP binding"/>
    <property type="evidence" value="ECO:0007669"/>
    <property type="project" value="UniProtKB-KW"/>
</dbReference>
<proteinExistence type="predicted"/>
<evidence type="ECO:0000313" key="14">
    <source>
        <dbReference type="Proteomes" id="UP000449906"/>
    </source>
</evidence>
<organism evidence="13 14">
    <name type="scientific">Nocardioides simplex</name>
    <name type="common">Arthrobacter simplex</name>
    <dbReference type="NCBI Taxonomy" id="2045"/>
    <lineage>
        <taxon>Bacteria</taxon>
        <taxon>Bacillati</taxon>
        <taxon>Actinomycetota</taxon>
        <taxon>Actinomycetes</taxon>
        <taxon>Propionibacteriales</taxon>
        <taxon>Nocardioidaceae</taxon>
        <taxon>Pimelobacter</taxon>
    </lineage>
</organism>
<keyword evidence="4 11" id="KW-0812">Transmembrane</keyword>
<feature type="domain" description="ABC transporter" evidence="12">
    <location>
        <begin position="222"/>
        <end position="455"/>
    </location>
</feature>
<feature type="region of interest" description="Disordered" evidence="10">
    <location>
        <begin position="1"/>
        <end position="146"/>
    </location>
</feature>
<feature type="transmembrane region" description="Helical" evidence="11">
    <location>
        <begin position="766"/>
        <end position="787"/>
    </location>
</feature>
<keyword evidence="6" id="KW-0547">Nucleotide-binding</keyword>
<evidence type="ECO:0000313" key="13">
    <source>
        <dbReference type="EMBL" id="KAB2812714.1"/>
    </source>
</evidence>
<dbReference type="SUPFAM" id="SSF52540">
    <property type="entry name" value="P-loop containing nucleoside triphosphate hydrolases"/>
    <property type="match status" value="2"/>
</dbReference>
<dbReference type="CDD" id="cd06579">
    <property type="entry name" value="TM_PBP1_transp_AraH_like"/>
    <property type="match status" value="1"/>
</dbReference>
<dbReference type="CDD" id="cd03215">
    <property type="entry name" value="ABC_Carb_Monos_II"/>
    <property type="match status" value="1"/>
</dbReference>
<gene>
    <name evidence="13" type="ORF">F9L07_13295</name>
</gene>
<feature type="transmembrane region" description="Helical" evidence="11">
    <location>
        <begin position="993"/>
        <end position="1012"/>
    </location>
</feature>
<feature type="transmembrane region" description="Helical" evidence="11">
    <location>
        <begin position="846"/>
        <end position="864"/>
    </location>
</feature>
<dbReference type="SMART" id="SM00382">
    <property type="entry name" value="AAA"/>
    <property type="match status" value="2"/>
</dbReference>
<dbReference type="InterPro" id="IPR050107">
    <property type="entry name" value="ABC_carbohydrate_import_ATPase"/>
</dbReference>
<dbReference type="AlphaFoldDB" id="A0A7J5E451"/>
<dbReference type="InterPro" id="IPR003593">
    <property type="entry name" value="AAA+_ATPase"/>
</dbReference>
<dbReference type="InterPro" id="IPR001851">
    <property type="entry name" value="ABC_transp_permease"/>
</dbReference>
<feature type="compositionally biased region" description="Basic and acidic residues" evidence="10">
    <location>
        <begin position="87"/>
        <end position="97"/>
    </location>
</feature>
<evidence type="ECO:0000256" key="8">
    <source>
        <dbReference type="ARBA" id="ARBA00022989"/>
    </source>
</evidence>
<dbReference type="Gene3D" id="3.40.50.300">
    <property type="entry name" value="P-loop containing nucleotide triphosphate hydrolases"/>
    <property type="match status" value="2"/>
</dbReference>
<evidence type="ECO:0000256" key="3">
    <source>
        <dbReference type="ARBA" id="ARBA00022475"/>
    </source>
</evidence>
<accession>A0A7J5E451</accession>
<evidence type="ECO:0000256" key="2">
    <source>
        <dbReference type="ARBA" id="ARBA00022448"/>
    </source>
</evidence>
<evidence type="ECO:0000259" key="12">
    <source>
        <dbReference type="PROSITE" id="PS50893"/>
    </source>
</evidence>
<dbReference type="PANTHER" id="PTHR43790">
    <property type="entry name" value="CARBOHYDRATE TRANSPORT ATP-BINDING PROTEIN MG119-RELATED"/>
    <property type="match status" value="1"/>
</dbReference>
<evidence type="ECO:0000256" key="5">
    <source>
        <dbReference type="ARBA" id="ARBA00022737"/>
    </source>
</evidence>
<dbReference type="EMBL" id="WBVM01000001">
    <property type="protein sequence ID" value="KAB2812714.1"/>
    <property type="molecule type" value="Genomic_DNA"/>
</dbReference>
<dbReference type="PROSITE" id="PS50893">
    <property type="entry name" value="ABC_TRANSPORTER_2"/>
    <property type="match status" value="2"/>
</dbReference>
<keyword evidence="3" id="KW-1003">Cell membrane</keyword>
<feature type="transmembrane region" description="Helical" evidence="11">
    <location>
        <begin position="817"/>
        <end position="839"/>
    </location>
</feature>
<dbReference type="InterPro" id="IPR003439">
    <property type="entry name" value="ABC_transporter-like_ATP-bd"/>
</dbReference>
<evidence type="ECO:0000256" key="11">
    <source>
        <dbReference type="SAM" id="Phobius"/>
    </source>
</evidence>
<comment type="caution">
    <text evidence="13">The sequence shown here is derived from an EMBL/GenBank/DDBJ whole genome shotgun (WGS) entry which is preliminary data.</text>
</comment>
<evidence type="ECO:0000256" key="10">
    <source>
        <dbReference type="SAM" id="MobiDB-lite"/>
    </source>
</evidence>
<keyword evidence="8 11" id="KW-1133">Transmembrane helix</keyword>
<feature type="transmembrane region" description="Helical" evidence="11">
    <location>
        <begin position="794"/>
        <end position="811"/>
    </location>
</feature>
<feature type="transmembrane region" description="Helical" evidence="11">
    <location>
        <begin position="967"/>
        <end position="986"/>
    </location>
</feature>
<evidence type="ECO:0000256" key="1">
    <source>
        <dbReference type="ARBA" id="ARBA00004651"/>
    </source>
</evidence>
<keyword evidence="7 13" id="KW-0067">ATP-binding</keyword>